<evidence type="ECO:0000313" key="7">
    <source>
        <dbReference type="EMBL" id="MFD2174310.1"/>
    </source>
</evidence>
<evidence type="ECO:0000256" key="2">
    <source>
        <dbReference type="ARBA" id="ARBA00004613"/>
    </source>
</evidence>
<dbReference type="Pfam" id="PF13091">
    <property type="entry name" value="PLDc_2"/>
    <property type="match status" value="1"/>
</dbReference>
<reference evidence="8" key="1">
    <citation type="journal article" date="2019" name="Int. J. Syst. Evol. Microbiol.">
        <title>The Global Catalogue of Microorganisms (GCM) 10K type strain sequencing project: providing services to taxonomists for standard genome sequencing and annotation.</title>
        <authorList>
            <consortium name="The Broad Institute Genomics Platform"/>
            <consortium name="The Broad Institute Genome Sequencing Center for Infectious Disease"/>
            <person name="Wu L."/>
            <person name="Ma J."/>
        </authorList>
    </citation>
    <scope>NUCLEOTIDE SEQUENCE [LARGE SCALE GENOMIC DNA]</scope>
    <source>
        <strain evidence="8">CCUG 55131</strain>
    </source>
</reference>
<comment type="caution">
    <text evidence="7">The sequence shown here is derived from an EMBL/GenBank/DDBJ whole genome shotgun (WGS) entry which is preliminary data.</text>
</comment>
<dbReference type="RefSeq" id="WP_377389664.1">
    <property type="nucleotide sequence ID" value="NZ_JBHUIX010000009.1"/>
</dbReference>
<accession>A0ABW5A8F3</accession>
<dbReference type="InterPro" id="IPR025202">
    <property type="entry name" value="PLD-like_dom"/>
</dbReference>
<organism evidence="7 8">
    <name type="scientific">Rhodobacter lacus</name>
    <dbReference type="NCBI Taxonomy" id="1641972"/>
    <lineage>
        <taxon>Bacteria</taxon>
        <taxon>Pseudomonadati</taxon>
        <taxon>Pseudomonadota</taxon>
        <taxon>Alphaproteobacteria</taxon>
        <taxon>Rhodobacterales</taxon>
        <taxon>Rhodobacter group</taxon>
        <taxon>Rhodobacter</taxon>
    </lineage>
</organism>
<comment type="subcellular location">
    <subcellularLocation>
        <location evidence="2">Secreted</location>
    </subcellularLocation>
</comment>
<gene>
    <name evidence="7" type="ORF">ACFSM0_09435</name>
</gene>
<evidence type="ECO:0000256" key="3">
    <source>
        <dbReference type="ARBA" id="ARBA00018392"/>
    </source>
</evidence>
<dbReference type="CDD" id="cd09117">
    <property type="entry name" value="PLDc_Bfil_DEXD_like"/>
    <property type="match status" value="1"/>
</dbReference>
<dbReference type="EMBL" id="JBHUIX010000009">
    <property type="protein sequence ID" value="MFD2174310.1"/>
    <property type="molecule type" value="Genomic_DNA"/>
</dbReference>
<sequence>MSRIFSNGPNKDFVVNPFMHLIAGSSRLHLAAPYFTQPDQLLEAVREGKTVKLLIGLNEATSPQALRKLYEVPGIAIRYLTSRFHAKIYIFDQAALLGSSNLTDGGMRANREAVIRLDRDDDADAVDDIRALFIELWDAGQVLTREKLDTFEKTYNELKRRTPDPEKEIEAALGQAQPRNINVKSHEKSSERVFLETLRQEVYEQYRPAFSEVTAILDEHGYRRPDLANVGIENETNRFLNYVRLTHVIGDEAWQTAPLRSAEGRRKEIMHYAQEWVDVANNKVPEDYAAWLETVKRTFGTREAIEAASKEEITDGLMSLHAFTEQLRFVKGGLKNLPAEFWKANNDDVDRIKSTLTYLLHGPGDFIQRFHDVLYDRSIKLKRFAYFCALELYGTVKPDECPPMNGRMAKALRFLGFDVKGA</sequence>
<keyword evidence="4" id="KW-0964">Secreted</keyword>
<dbReference type="Proteomes" id="UP001597413">
    <property type="component" value="Unassembled WGS sequence"/>
</dbReference>
<dbReference type="SUPFAM" id="SSF56024">
    <property type="entry name" value="Phospholipase D/nuclease"/>
    <property type="match status" value="1"/>
</dbReference>
<evidence type="ECO:0000259" key="6">
    <source>
        <dbReference type="PROSITE" id="PS50035"/>
    </source>
</evidence>
<proteinExistence type="predicted"/>
<dbReference type="InterPro" id="IPR001736">
    <property type="entry name" value="PLipase_D/transphosphatidylase"/>
</dbReference>
<protein>
    <recommendedName>
        <fullName evidence="3">Phospholipase D</fullName>
    </recommendedName>
    <alternativeName>
        <fullName evidence="5">Choline phosphatase</fullName>
    </alternativeName>
</protein>
<evidence type="ECO:0000256" key="5">
    <source>
        <dbReference type="ARBA" id="ARBA00029594"/>
    </source>
</evidence>
<keyword evidence="8" id="KW-1185">Reference proteome</keyword>
<evidence type="ECO:0000313" key="8">
    <source>
        <dbReference type="Proteomes" id="UP001597413"/>
    </source>
</evidence>
<comment type="function">
    <text evidence="1">Could be a virulence factor.</text>
</comment>
<evidence type="ECO:0000256" key="4">
    <source>
        <dbReference type="ARBA" id="ARBA00022525"/>
    </source>
</evidence>
<name>A0ABW5A8F3_9RHOB</name>
<evidence type="ECO:0000256" key="1">
    <source>
        <dbReference type="ARBA" id="ARBA00003145"/>
    </source>
</evidence>
<feature type="domain" description="PLD phosphodiesterase" evidence="6">
    <location>
        <begin position="80"/>
        <end position="106"/>
    </location>
</feature>
<dbReference type="Gene3D" id="3.30.870.10">
    <property type="entry name" value="Endonuclease Chain A"/>
    <property type="match status" value="1"/>
</dbReference>
<dbReference type="PROSITE" id="PS50035">
    <property type="entry name" value="PLD"/>
    <property type="match status" value="1"/>
</dbReference>